<evidence type="ECO:0000313" key="4">
    <source>
        <dbReference type="Proteomes" id="UP001151699"/>
    </source>
</evidence>
<name>A0A9Q0S3M0_9DIPT</name>
<dbReference type="EMBL" id="WJQU01000002">
    <property type="protein sequence ID" value="KAJ6643484.1"/>
    <property type="molecule type" value="Genomic_DNA"/>
</dbReference>
<evidence type="ECO:0000259" key="2">
    <source>
        <dbReference type="Pfam" id="PF22936"/>
    </source>
</evidence>
<sequence length="495" mass="56055">MLKFGVSFLVLALAIFTAPGSGWQPGGATCGCFNPAYIDQPTNITECSPKTKFLNQIFQNYNSVNFAVLLNGLPIGCDFAKYRARINEMKERTLQMVLAYFTCNVADCTPAITAAYDALIDYAKFEFNPYAHCSSSNFNQDCAQILLENQPPVYESVNNIFVTLLACAKLKAEAHAGKVIIFTSPPVLHHPKDVECNCIKIDPRPIPKDECECFSTRYILSLRNFVEINFGRIFSQYKLNSNSTCDFDGLVVHTDRLRKISLAMIEILEKFSPQLAEFDEHFREYMDLMETYVDLVRTFISNNKKLCYSTDESDHDRNHQALVVPTVTSRRIITMFLDSGATSHMINDLTVLESLQKTNKEEIRSAKQGAILSSNETGDINGFLVNENQEQKCILKNVLYVKDLSCNLMSIAKMEKAGMEIIFKNGAAHILWKGKLLYVAKRFGNTYRVDIVLEDNRLAAVCAEDNKEIWHNRLGHLNMQDIRKLVDKTWSLVSI</sequence>
<reference evidence="3" key="1">
    <citation type="submission" date="2022-07" db="EMBL/GenBank/DDBJ databases">
        <authorList>
            <person name="Trinca V."/>
            <person name="Uliana J.V.C."/>
            <person name="Torres T.T."/>
            <person name="Ward R.J."/>
            <person name="Monesi N."/>
        </authorList>
    </citation>
    <scope>NUCLEOTIDE SEQUENCE</scope>
    <source>
        <strain evidence="3">HSMRA1968</strain>
        <tissue evidence="3">Whole embryos</tissue>
    </source>
</reference>
<dbReference type="OrthoDB" id="8060515at2759"/>
<keyword evidence="1" id="KW-0732">Signal</keyword>
<protein>
    <submittedName>
        <fullName evidence="3">Copia protein</fullName>
    </submittedName>
</protein>
<evidence type="ECO:0000256" key="1">
    <source>
        <dbReference type="SAM" id="SignalP"/>
    </source>
</evidence>
<feature type="signal peptide" evidence="1">
    <location>
        <begin position="1"/>
        <end position="22"/>
    </location>
</feature>
<dbReference type="PROSITE" id="PS51257">
    <property type="entry name" value="PROKAR_LIPOPROTEIN"/>
    <property type="match status" value="1"/>
</dbReference>
<feature type="chain" id="PRO_5040291542" evidence="1">
    <location>
        <begin position="23"/>
        <end position="495"/>
    </location>
</feature>
<comment type="caution">
    <text evidence="3">The sequence shown here is derived from an EMBL/GenBank/DDBJ whole genome shotgun (WGS) entry which is preliminary data.</text>
</comment>
<gene>
    <name evidence="3" type="primary">GIP_1</name>
    <name evidence="3" type="ORF">Bhyg_08446</name>
</gene>
<accession>A0A9Q0S3M0</accession>
<feature type="domain" description="Retrovirus-related Pol polyprotein from transposon TNT 1-94-like beta-barrel" evidence="2">
    <location>
        <begin position="336"/>
        <end position="418"/>
    </location>
</feature>
<evidence type="ECO:0000313" key="3">
    <source>
        <dbReference type="EMBL" id="KAJ6643484.1"/>
    </source>
</evidence>
<dbReference type="Proteomes" id="UP001151699">
    <property type="component" value="Chromosome B"/>
</dbReference>
<dbReference type="InterPro" id="IPR054722">
    <property type="entry name" value="PolX-like_BBD"/>
</dbReference>
<dbReference type="AlphaFoldDB" id="A0A9Q0S3M0"/>
<proteinExistence type="predicted"/>
<dbReference type="Pfam" id="PF22936">
    <property type="entry name" value="Pol_BBD"/>
    <property type="match status" value="1"/>
</dbReference>
<keyword evidence="4" id="KW-1185">Reference proteome</keyword>
<organism evidence="3 4">
    <name type="scientific">Pseudolycoriella hygida</name>
    <dbReference type="NCBI Taxonomy" id="35572"/>
    <lineage>
        <taxon>Eukaryota</taxon>
        <taxon>Metazoa</taxon>
        <taxon>Ecdysozoa</taxon>
        <taxon>Arthropoda</taxon>
        <taxon>Hexapoda</taxon>
        <taxon>Insecta</taxon>
        <taxon>Pterygota</taxon>
        <taxon>Neoptera</taxon>
        <taxon>Endopterygota</taxon>
        <taxon>Diptera</taxon>
        <taxon>Nematocera</taxon>
        <taxon>Sciaroidea</taxon>
        <taxon>Sciaridae</taxon>
        <taxon>Pseudolycoriella</taxon>
    </lineage>
</organism>
<feature type="non-terminal residue" evidence="3">
    <location>
        <position position="495"/>
    </location>
</feature>